<gene>
    <name evidence="1" type="primary">orf654</name>
</gene>
<geneLocation type="mitochondrion" evidence="1"/>
<reference evidence="1" key="1">
    <citation type="journal article" date="2019" name="Mitochondrial DNA Part B Resour">
        <title>The mitochondrial genome of the ciliate Pseudourostyla cristata (Ciliophora, Urostylida).</title>
        <authorList>
            <person name="Park K.-M."/>
            <person name="Min G.-S."/>
            <person name="Kim S."/>
        </authorList>
    </citation>
    <scope>NUCLEOTIDE SEQUENCE</scope>
</reference>
<accession>A0A4P9JLG7</accession>
<dbReference type="InterPro" id="IPR043502">
    <property type="entry name" value="DNA/RNA_pol_sf"/>
</dbReference>
<name>A0A4P9JLG7_9SPIT</name>
<organism evidence="1">
    <name type="scientific">Pseudourostyla cristata</name>
    <dbReference type="NCBI Taxonomy" id="293816"/>
    <lineage>
        <taxon>Eukaryota</taxon>
        <taxon>Sar</taxon>
        <taxon>Alveolata</taxon>
        <taxon>Ciliophora</taxon>
        <taxon>Intramacronucleata</taxon>
        <taxon>Spirotrichea</taxon>
        <taxon>Stichotrichia</taxon>
        <taxon>Urostylida</taxon>
        <taxon>Pseudourostylidae</taxon>
        <taxon>Pseudourostyla</taxon>
    </lineage>
</organism>
<keyword evidence="1" id="KW-0496">Mitochondrion</keyword>
<protein>
    <submittedName>
        <fullName evidence="1">Uncharacterized protein</fullName>
    </submittedName>
</protein>
<dbReference type="EMBL" id="MH888186">
    <property type="protein sequence ID" value="QCU82639.1"/>
    <property type="molecule type" value="Genomic_DNA"/>
</dbReference>
<dbReference type="AlphaFoldDB" id="A0A4P9JLG7"/>
<sequence length="654" mass="77893">MKLEFLFLNFKSDSINNFGNGYNMPKLVEFGFYSKKNYFYKNLTNDDWISLIKSNLTTTLEMDKNNNLWLINDYYLIEILLENVLTFNFRLKIIYVNDLKYLLIRIMFYLQLVDNKNLTIRYFISNNKYYYIEIFNKQLKCCIVIKNIFLFFPQLENNLYDQIKVTFLKNIQTGDLLNATGHRGGLVKQILFDWNEHIQTLNKQIKAYIPIWHKNRYSISTIAKKIFLNKFNTFGIQLILDVELDTILRTGYFSGRNEIFANSIHDEKILYFDFPNMYGTIMLGDFFWGKIEHTLNPINHSKPGIFRIKAYSHESNYYPILPFKLKNLIFETPNQDIFYANGEIEGWFTHELLDYFLSSNNQNKIISYYESYTYINTNKKPIFKKFAQHFIDLKNTSTGDNKKLYKLILNSLPGILALKPNTILTEILDKNKYERLNSSLQRQFISKEIFEFIDKNNFDKLITNLQQTKSQLEILSNFLYLIQYENIKINATRKINSNVLFSIFINSRAAIKLHQNMMFLTNLGARILAVNTDSIYIAVLKSKYDKFIDTNLNDVYFSSKINKTKIKKALFINTHSYFIKYEHIDEPEIYLFNRPNSSLKEFDYELALKQDFNQQFITIGNMIEMNSYKKRIWTNLNINSKPFFYKNNKFNEIL</sequence>
<evidence type="ECO:0000313" key="1">
    <source>
        <dbReference type="EMBL" id="QCU82639.1"/>
    </source>
</evidence>
<proteinExistence type="predicted"/>
<dbReference type="SUPFAM" id="SSF56672">
    <property type="entry name" value="DNA/RNA polymerases"/>
    <property type="match status" value="1"/>
</dbReference>